<proteinExistence type="predicted"/>
<keyword evidence="2" id="KW-0812">Transmembrane</keyword>
<feature type="compositionally biased region" description="Gly residues" evidence="1">
    <location>
        <begin position="105"/>
        <end position="116"/>
    </location>
</feature>
<comment type="caution">
    <text evidence="3">The sequence shown here is derived from an EMBL/GenBank/DDBJ whole genome shotgun (WGS) entry which is preliminary data.</text>
</comment>
<evidence type="ECO:0000256" key="2">
    <source>
        <dbReference type="SAM" id="Phobius"/>
    </source>
</evidence>
<evidence type="ECO:0000313" key="4">
    <source>
        <dbReference type="Proteomes" id="UP000642819"/>
    </source>
</evidence>
<reference evidence="4" key="1">
    <citation type="journal article" date="2019" name="Int. J. Syst. Evol. Microbiol.">
        <title>The Global Catalogue of Microorganisms (GCM) 10K type strain sequencing project: providing services to taxonomists for standard genome sequencing and annotation.</title>
        <authorList>
            <consortium name="The Broad Institute Genomics Platform"/>
            <consortium name="The Broad Institute Genome Sequencing Center for Infectious Disease"/>
            <person name="Wu L."/>
            <person name="Ma J."/>
        </authorList>
    </citation>
    <scope>NUCLEOTIDE SEQUENCE [LARGE SCALE GENOMIC DNA]</scope>
    <source>
        <strain evidence="4">KCTC 19466</strain>
    </source>
</reference>
<feature type="transmembrane region" description="Helical" evidence="2">
    <location>
        <begin position="12"/>
        <end position="31"/>
    </location>
</feature>
<protein>
    <submittedName>
        <fullName evidence="3">Uncharacterized protein</fullName>
    </submittedName>
</protein>
<dbReference type="Proteomes" id="UP000642819">
    <property type="component" value="Unassembled WGS sequence"/>
</dbReference>
<keyword evidence="2" id="KW-0472">Membrane</keyword>
<accession>A0ABQ3GKQ6</accession>
<dbReference type="EMBL" id="BMXK01000009">
    <property type="protein sequence ID" value="GHD09576.1"/>
    <property type="molecule type" value="Genomic_DNA"/>
</dbReference>
<feature type="compositionally biased region" description="Basic and acidic residues" evidence="1">
    <location>
        <begin position="76"/>
        <end position="92"/>
    </location>
</feature>
<evidence type="ECO:0000313" key="3">
    <source>
        <dbReference type="EMBL" id="GHD09576.1"/>
    </source>
</evidence>
<sequence length="132" mass="14093">MPPAPHRLHRKESVIISVNFMLVMASADPSLLEAPTGDAAREIGPGFAGFVATALMVVAVIFLIRDMVRRIRRVRYQGEAEQRQSDLVERGRQYGQDDEDETGSGSAGTRGQGTGDAGTDDAGHGGGQTPRT</sequence>
<keyword evidence="4" id="KW-1185">Reference proteome</keyword>
<feature type="region of interest" description="Disordered" evidence="1">
    <location>
        <begin position="76"/>
        <end position="132"/>
    </location>
</feature>
<gene>
    <name evidence="3" type="ORF">GCM10008096_22370</name>
</gene>
<evidence type="ECO:0000256" key="1">
    <source>
        <dbReference type="SAM" id="MobiDB-lite"/>
    </source>
</evidence>
<feature type="transmembrane region" description="Helical" evidence="2">
    <location>
        <begin position="43"/>
        <end position="64"/>
    </location>
</feature>
<organism evidence="3 4">
    <name type="scientific">Zhihengliuella salsuginis</name>
    <dbReference type="NCBI Taxonomy" id="578222"/>
    <lineage>
        <taxon>Bacteria</taxon>
        <taxon>Bacillati</taxon>
        <taxon>Actinomycetota</taxon>
        <taxon>Actinomycetes</taxon>
        <taxon>Micrococcales</taxon>
        <taxon>Micrococcaceae</taxon>
        <taxon>Zhihengliuella</taxon>
    </lineage>
</organism>
<name>A0ABQ3GKQ6_9MICC</name>
<keyword evidence="2" id="KW-1133">Transmembrane helix</keyword>